<accession>A0A0E9TZJ4</accession>
<sequence>MLVIKRRVGTHISPDSSCPSKALALSNHSVMTTGGSLLCSGKWNASCSCLIGQVKN</sequence>
<reference evidence="1" key="1">
    <citation type="submission" date="2014-11" db="EMBL/GenBank/DDBJ databases">
        <authorList>
            <person name="Amaro Gonzalez C."/>
        </authorList>
    </citation>
    <scope>NUCLEOTIDE SEQUENCE</scope>
</reference>
<protein>
    <submittedName>
        <fullName evidence="1">Uncharacterized protein</fullName>
    </submittedName>
</protein>
<proteinExistence type="predicted"/>
<organism evidence="1">
    <name type="scientific">Anguilla anguilla</name>
    <name type="common">European freshwater eel</name>
    <name type="synonym">Muraena anguilla</name>
    <dbReference type="NCBI Taxonomy" id="7936"/>
    <lineage>
        <taxon>Eukaryota</taxon>
        <taxon>Metazoa</taxon>
        <taxon>Chordata</taxon>
        <taxon>Craniata</taxon>
        <taxon>Vertebrata</taxon>
        <taxon>Euteleostomi</taxon>
        <taxon>Actinopterygii</taxon>
        <taxon>Neopterygii</taxon>
        <taxon>Teleostei</taxon>
        <taxon>Anguilliformes</taxon>
        <taxon>Anguillidae</taxon>
        <taxon>Anguilla</taxon>
    </lineage>
</organism>
<dbReference type="EMBL" id="GBXM01049488">
    <property type="protein sequence ID" value="JAH59089.1"/>
    <property type="molecule type" value="Transcribed_RNA"/>
</dbReference>
<reference evidence="1" key="2">
    <citation type="journal article" date="2015" name="Fish Shellfish Immunol.">
        <title>Early steps in the European eel (Anguilla anguilla)-Vibrio vulnificus interaction in the gills: Role of the RtxA13 toxin.</title>
        <authorList>
            <person name="Callol A."/>
            <person name="Pajuelo D."/>
            <person name="Ebbesson L."/>
            <person name="Teles M."/>
            <person name="MacKenzie S."/>
            <person name="Amaro C."/>
        </authorList>
    </citation>
    <scope>NUCLEOTIDE SEQUENCE</scope>
</reference>
<name>A0A0E9TZJ4_ANGAN</name>
<evidence type="ECO:0000313" key="1">
    <source>
        <dbReference type="EMBL" id="JAH59089.1"/>
    </source>
</evidence>
<dbReference type="AlphaFoldDB" id="A0A0E9TZJ4"/>